<feature type="transmembrane region" description="Helical" evidence="7">
    <location>
        <begin position="12"/>
        <end position="33"/>
    </location>
</feature>
<feature type="transmembrane region" description="Helical" evidence="7">
    <location>
        <begin position="280"/>
        <end position="303"/>
    </location>
</feature>
<organism evidence="9 10">
    <name type="scientific">Aminipila terrae</name>
    <dbReference type="NCBI Taxonomy" id="2697030"/>
    <lineage>
        <taxon>Bacteria</taxon>
        <taxon>Bacillati</taxon>
        <taxon>Bacillota</taxon>
        <taxon>Clostridia</taxon>
        <taxon>Peptostreptococcales</taxon>
        <taxon>Anaerovoracaceae</taxon>
        <taxon>Aminipila</taxon>
    </lineage>
</organism>
<evidence type="ECO:0000313" key="9">
    <source>
        <dbReference type="EMBL" id="QHI71303.1"/>
    </source>
</evidence>
<evidence type="ECO:0000256" key="5">
    <source>
        <dbReference type="ARBA" id="ARBA00022989"/>
    </source>
</evidence>
<dbReference type="PANTHER" id="PTHR30576">
    <property type="entry name" value="COLANIC BIOSYNTHESIS UDP-GLUCOSE LIPID CARRIER TRANSFERASE"/>
    <property type="match status" value="1"/>
</dbReference>
<dbReference type="RefSeq" id="WP_162361078.1">
    <property type="nucleotide sequence ID" value="NZ_CP047591.1"/>
</dbReference>
<keyword evidence="3 9" id="KW-0808">Transferase</keyword>
<sequence>MYIKAKSNWFKYARFIMVDILNLEIAFTCAYLLRFGYSHPSTESVYEGLALTLPAIHIFIVFFTEEYTTVLKRGYLKEFKAVLKYHFLLIAIMLFYMFITKQSDDYSRIMIVIFLELSCVFVYLGRILVKQYLLKTNVHNKNSCFMLVLTNQCLLNSTIEHLQTLKYKGYVIRGIAILDADMIDQEVQGIGIVANNENVLDYIRTNTVDEVFINVSQNEKIDQLTNAITQMGTTLHINIAWVSKELPNRMVQEIGDFTVITSSIKVATPRQLFIKRGIDLFSGLIGLVVMVIAFILFAPIIYLQSPGPIFFTQERVGKNGRRFRIYKFRSMYMDAEERKKELMDQNKMKGFMFKMDNDPRITPIGRVLRSTSIDELPQFINILKGDMSLVGTRPPTVDEYESYKMHHKKRLATKPGLTGMWQVSGRSDITDFEEVVELDTEYIKNWSLGLELQIIYRTVGVVLGKVGSV</sequence>
<dbReference type="Proteomes" id="UP000463883">
    <property type="component" value="Chromosome"/>
</dbReference>
<dbReference type="GO" id="GO:0016020">
    <property type="term" value="C:membrane"/>
    <property type="evidence" value="ECO:0007669"/>
    <property type="project" value="UniProtKB-SubCell"/>
</dbReference>
<gene>
    <name evidence="9" type="ORF">Ami3637_01830</name>
</gene>
<keyword evidence="5 7" id="KW-1133">Transmembrane helix</keyword>
<keyword evidence="6 7" id="KW-0472">Membrane</keyword>
<name>A0A6P1MDT9_9FIRM</name>
<dbReference type="InterPro" id="IPR003362">
    <property type="entry name" value="Bact_transf"/>
</dbReference>
<evidence type="ECO:0000256" key="3">
    <source>
        <dbReference type="ARBA" id="ARBA00022679"/>
    </source>
</evidence>
<dbReference type="Pfam" id="PF02397">
    <property type="entry name" value="Bac_transf"/>
    <property type="match status" value="1"/>
</dbReference>
<keyword evidence="10" id="KW-1185">Reference proteome</keyword>
<dbReference type="GO" id="GO:0016780">
    <property type="term" value="F:phosphotransferase activity, for other substituted phosphate groups"/>
    <property type="evidence" value="ECO:0007669"/>
    <property type="project" value="TreeGrafter"/>
</dbReference>
<feature type="transmembrane region" description="Helical" evidence="7">
    <location>
        <begin position="83"/>
        <end position="100"/>
    </location>
</feature>
<dbReference type="AlphaFoldDB" id="A0A6P1MDT9"/>
<evidence type="ECO:0000256" key="4">
    <source>
        <dbReference type="ARBA" id="ARBA00022692"/>
    </source>
</evidence>
<evidence type="ECO:0000256" key="7">
    <source>
        <dbReference type="SAM" id="Phobius"/>
    </source>
</evidence>
<comment type="similarity">
    <text evidence="2">Belongs to the bacterial sugar transferase family.</text>
</comment>
<protein>
    <submittedName>
        <fullName evidence="9">Exopolysaccharide biosynthesis polyprenyl glycosylphosphotransferase</fullName>
    </submittedName>
</protein>
<proteinExistence type="inferred from homology"/>
<evidence type="ECO:0000256" key="2">
    <source>
        <dbReference type="ARBA" id="ARBA00006464"/>
    </source>
</evidence>
<evidence type="ECO:0000256" key="6">
    <source>
        <dbReference type="ARBA" id="ARBA00023136"/>
    </source>
</evidence>
<accession>A0A6P1MDT9</accession>
<dbReference type="EMBL" id="CP047591">
    <property type="protein sequence ID" value="QHI71303.1"/>
    <property type="molecule type" value="Genomic_DNA"/>
</dbReference>
<evidence type="ECO:0000313" key="10">
    <source>
        <dbReference type="Proteomes" id="UP000463883"/>
    </source>
</evidence>
<comment type="subcellular location">
    <subcellularLocation>
        <location evidence="1">Membrane</location>
        <topology evidence="1">Multi-pass membrane protein</topology>
    </subcellularLocation>
</comment>
<reference evidence="9 10" key="1">
    <citation type="submission" date="2020-01" db="EMBL/GenBank/DDBJ databases">
        <title>Genomic analysis of Aminipila sp. CBA3637.</title>
        <authorList>
            <person name="Kim Y.B."/>
            <person name="Roh S.W."/>
        </authorList>
    </citation>
    <scope>NUCLEOTIDE SEQUENCE [LARGE SCALE GENOMIC DNA]</scope>
    <source>
        <strain evidence="9 10">CBA3637</strain>
    </source>
</reference>
<evidence type="ECO:0000256" key="1">
    <source>
        <dbReference type="ARBA" id="ARBA00004141"/>
    </source>
</evidence>
<feature type="domain" description="Bacterial sugar transferase" evidence="8">
    <location>
        <begin position="275"/>
        <end position="463"/>
    </location>
</feature>
<dbReference type="NCBIfam" id="TIGR03025">
    <property type="entry name" value="EPS_sugtrans"/>
    <property type="match status" value="1"/>
</dbReference>
<dbReference type="KEGG" id="amic:Ami3637_01830"/>
<evidence type="ECO:0000259" key="8">
    <source>
        <dbReference type="Pfam" id="PF02397"/>
    </source>
</evidence>
<feature type="transmembrane region" description="Helical" evidence="7">
    <location>
        <begin position="45"/>
        <end position="63"/>
    </location>
</feature>
<feature type="transmembrane region" description="Helical" evidence="7">
    <location>
        <begin position="106"/>
        <end position="125"/>
    </location>
</feature>
<dbReference type="Pfam" id="PF13727">
    <property type="entry name" value="CoA_binding_3"/>
    <property type="match status" value="1"/>
</dbReference>
<dbReference type="PANTHER" id="PTHR30576:SF10">
    <property type="entry name" value="SLL5057 PROTEIN"/>
    <property type="match status" value="1"/>
</dbReference>
<keyword evidence="4 7" id="KW-0812">Transmembrane</keyword>
<dbReference type="InterPro" id="IPR017475">
    <property type="entry name" value="EPS_sugar_tfrase"/>
</dbReference>